<accession>A9B9P9</accession>
<keyword evidence="2" id="KW-1185">Reference proteome</keyword>
<proteinExistence type="predicted"/>
<dbReference type="RefSeq" id="WP_012195183.1">
    <property type="nucleotide sequence ID" value="NC_009976.1"/>
</dbReference>
<organism evidence="1 2">
    <name type="scientific">Prochlorococcus marinus (strain MIT 9211)</name>
    <dbReference type="NCBI Taxonomy" id="93059"/>
    <lineage>
        <taxon>Bacteria</taxon>
        <taxon>Bacillati</taxon>
        <taxon>Cyanobacteriota</taxon>
        <taxon>Cyanophyceae</taxon>
        <taxon>Synechococcales</taxon>
        <taxon>Prochlorococcaceae</taxon>
        <taxon>Prochlorococcus</taxon>
    </lineage>
</organism>
<dbReference type="EMBL" id="CP000878">
    <property type="protein sequence ID" value="ABX08561.1"/>
    <property type="molecule type" value="Genomic_DNA"/>
</dbReference>
<dbReference type="KEGG" id="pmj:P9211_06301"/>
<dbReference type="Proteomes" id="UP000000788">
    <property type="component" value="Chromosome"/>
</dbReference>
<evidence type="ECO:0000313" key="1">
    <source>
        <dbReference type="EMBL" id="ABX08561.1"/>
    </source>
</evidence>
<dbReference type="AlphaFoldDB" id="A9B9P9"/>
<dbReference type="STRING" id="93059.P9211_06301"/>
<sequence>MTGWNDFVRALGWVPESFFFMAQDQFDVIIDDLFLDGAARVRAQKYHNKFNPTAIKIISEINDEGKKKLRTA</sequence>
<protein>
    <submittedName>
        <fullName evidence="1">Uncharacterized protein</fullName>
    </submittedName>
</protein>
<reference evidence="1 2" key="1">
    <citation type="journal article" date="2007" name="PLoS Genet.">
        <title>Patterns and implications of gene gain and loss in the evolution of Prochlorococcus.</title>
        <authorList>
            <person name="Kettler G.C."/>
            <person name="Martiny A.C."/>
            <person name="Huang K."/>
            <person name="Zucker J."/>
            <person name="Coleman M.L."/>
            <person name="Rodrigue S."/>
            <person name="Chen F."/>
            <person name="Lapidus A."/>
            <person name="Ferriera S."/>
            <person name="Johnson J."/>
            <person name="Steglich C."/>
            <person name="Church G.M."/>
            <person name="Richardson P."/>
            <person name="Chisholm S.W."/>
        </authorList>
    </citation>
    <scope>NUCLEOTIDE SEQUENCE [LARGE SCALE GENOMIC DNA]</scope>
    <source>
        <strain evidence="2">MIT 9211</strain>
    </source>
</reference>
<gene>
    <name evidence="1" type="ordered locus">P9211_06301</name>
</gene>
<name>A9B9P9_PROM4</name>
<dbReference type="eggNOG" id="ENOG5031ZT0">
    <property type="taxonomic scope" value="Bacteria"/>
</dbReference>
<evidence type="ECO:0000313" key="2">
    <source>
        <dbReference type="Proteomes" id="UP000000788"/>
    </source>
</evidence>
<dbReference type="HOGENOM" id="CLU_2719087_0_0_3"/>